<dbReference type="Pfam" id="PF09763">
    <property type="entry name" value="Sec3_CC"/>
    <property type="match status" value="1"/>
</dbReference>
<organism evidence="3 4">
    <name type="scientific">Hanseniaspora valbyensis NRRL Y-1626</name>
    <dbReference type="NCBI Taxonomy" id="766949"/>
    <lineage>
        <taxon>Eukaryota</taxon>
        <taxon>Fungi</taxon>
        <taxon>Dikarya</taxon>
        <taxon>Ascomycota</taxon>
        <taxon>Saccharomycotina</taxon>
        <taxon>Saccharomycetes</taxon>
        <taxon>Saccharomycodales</taxon>
        <taxon>Saccharomycodaceae</taxon>
        <taxon>Hanseniaspora</taxon>
    </lineage>
</organism>
<dbReference type="InterPro" id="IPR019160">
    <property type="entry name" value="Sec3_CC"/>
</dbReference>
<dbReference type="GO" id="GO:0000145">
    <property type="term" value="C:exocyst"/>
    <property type="evidence" value="ECO:0007669"/>
    <property type="project" value="InterPro"/>
</dbReference>
<gene>
    <name evidence="3" type="ORF">HANVADRAFT_106984</name>
</gene>
<proteinExistence type="predicted"/>
<dbReference type="PANTHER" id="PTHR16092">
    <property type="entry name" value="SEC3/SYNTAXIN-RELATED"/>
    <property type="match status" value="1"/>
</dbReference>
<dbReference type="PANTHER" id="PTHR16092:SF14">
    <property type="entry name" value="EXOCYST COMPLEX COMPONENT 1 ISOFORM X1"/>
    <property type="match status" value="1"/>
</dbReference>
<dbReference type="GO" id="GO:0006887">
    <property type="term" value="P:exocytosis"/>
    <property type="evidence" value="ECO:0007669"/>
    <property type="project" value="InterPro"/>
</dbReference>
<reference evidence="4" key="1">
    <citation type="journal article" date="2016" name="Proc. Natl. Acad. Sci. U.S.A.">
        <title>Comparative genomics of biotechnologically important yeasts.</title>
        <authorList>
            <person name="Riley R."/>
            <person name="Haridas S."/>
            <person name="Wolfe K.H."/>
            <person name="Lopes M.R."/>
            <person name="Hittinger C.T."/>
            <person name="Goeker M."/>
            <person name="Salamov A.A."/>
            <person name="Wisecaver J.H."/>
            <person name="Long T.M."/>
            <person name="Calvey C.H."/>
            <person name="Aerts A.L."/>
            <person name="Barry K.W."/>
            <person name="Choi C."/>
            <person name="Clum A."/>
            <person name="Coughlan A.Y."/>
            <person name="Deshpande S."/>
            <person name="Douglass A.P."/>
            <person name="Hanson S.J."/>
            <person name="Klenk H.-P."/>
            <person name="LaButti K.M."/>
            <person name="Lapidus A."/>
            <person name="Lindquist E.A."/>
            <person name="Lipzen A.M."/>
            <person name="Meier-Kolthoff J.P."/>
            <person name="Ohm R.A."/>
            <person name="Otillar R.P."/>
            <person name="Pangilinan J.L."/>
            <person name="Peng Y."/>
            <person name="Rokas A."/>
            <person name="Rosa C.A."/>
            <person name="Scheuner C."/>
            <person name="Sibirny A.A."/>
            <person name="Slot J.C."/>
            <person name="Stielow J.B."/>
            <person name="Sun H."/>
            <person name="Kurtzman C.P."/>
            <person name="Blackwell M."/>
            <person name="Grigoriev I.V."/>
            <person name="Jeffries T.W."/>
        </authorList>
    </citation>
    <scope>NUCLEOTIDE SEQUENCE [LARGE SCALE GENOMIC DNA]</scope>
    <source>
        <strain evidence="4">NRRL Y-1626</strain>
    </source>
</reference>
<dbReference type="OrthoDB" id="27109at2759"/>
<keyword evidence="4" id="KW-1185">Reference proteome</keyword>
<dbReference type="GO" id="GO:0005886">
    <property type="term" value="C:plasma membrane"/>
    <property type="evidence" value="ECO:0007669"/>
    <property type="project" value="TreeGrafter"/>
</dbReference>
<comment type="caution">
    <text evidence="3">The sequence shown here is derived from an EMBL/GenBank/DDBJ whole genome shotgun (WGS) entry which is preliminary data.</text>
</comment>
<dbReference type="GO" id="GO:0006893">
    <property type="term" value="P:Golgi to plasma membrane transport"/>
    <property type="evidence" value="ECO:0007669"/>
    <property type="project" value="TreeGrafter"/>
</dbReference>
<evidence type="ECO:0000256" key="1">
    <source>
        <dbReference type="SAM" id="MobiDB-lite"/>
    </source>
</evidence>
<dbReference type="AlphaFoldDB" id="A0A1B7T7B7"/>
<evidence type="ECO:0000313" key="4">
    <source>
        <dbReference type="Proteomes" id="UP000092321"/>
    </source>
</evidence>
<dbReference type="EMBL" id="LXPE01000545">
    <property type="protein sequence ID" value="OBA24608.1"/>
    <property type="molecule type" value="Genomic_DNA"/>
</dbReference>
<feature type="region of interest" description="Disordered" evidence="1">
    <location>
        <begin position="127"/>
        <end position="150"/>
    </location>
</feature>
<feature type="non-terminal residue" evidence="3">
    <location>
        <position position="740"/>
    </location>
</feature>
<evidence type="ECO:0000259" key="2">
    <source>
        <dbReference type="Pfam" id="PF09763"/>
    </source>
</evidence>
<feature type="compositionally biased region" description="Basic and acidic residues" evidence="1">
    <location>
        <begin position="139"/>
        <end position="148"/>
    </location>
</feature>
<accession>A0A1B7T7B7</accession>
<evidence type="ECO:0000313" key="3">
    <source>
        <dbReference type="EMBL" id="OBA24608.1"/>
    </source>
</evidence>
<protein>
    <recommendedName>
        <fullName evidence="2">Exocyst complex component Sec3 coiled-coil domain-containing protein</fullName>
    </recommendedName>
</protein>
<name>A0A1B7T7B7_9ASCO</name>
<dbReference type="GO" id="GO:0005546">
    <property type="term" value="F:phosphatidylinositol-4,5-bisphosphate binding"/>
    <property type="evidence" value="ECO:0007669"/>
    <property type="project" value="TreeGrafter"/>
</dbReference>
<sequence>NFESPSNTTSGLVDFYEKEDSISQQLQTVPSIESPSNRKAFANDKSLSPTTKFISTPSLDLEKSLEEELFKLNKPILAKTQSPVKNIVEPDLIQSKPLLLDDDFNQKPIAFESIENKEKSISTLTIKNQTSGPIGGEGGEGKEEHNNDGDDELDEEALLQIVDAINWSKDDDMRTLVDKFENKYLEVTKVYNDNLIKICNAYNSENKGNDFNKIVSSINESYDNVEKVQTLFQTEFRKYENETYSLMKSNDNIQIISSNKKQLIMSLKKVIDDVNIDSSDLALLQKIQISTDKLYEIEPILERLSVALLVIRGANKNIKDETWAYNLAEIREKSNLYETSCESFINRFVSFFENTILKRLKSKFFLSELSNIIPYNGIMLFIKLVSDNTYQNILTTFNECMSKIYGKLIDDSLFDLKELLHPRRVTIVNNNNNNNSSPIQPLFSSSSISSHNAQSHQEVVSSISNQSSNMVGSMLTSSINLLEFKNLENLLQTWQYYNSNKKIDILRNYKEPSVLLKVLKSLTFLKSLPLNYQNFITTFFHINDNDTSVSLKAFLNEFKVPSQRIINLNVVTPSALHQNNSTFELKWNLCSDMFNFKLSNLTIVITNLLKVKHGHLLNALMLFVENELLGFANAKDTQDFLFIQSHFKKLLYKIKTDLLEFAETKSIHLDKFSLSINKDNLGTYSQKLTVIVQDFIMYFYAVKQDVKFLIENLPIENFKSNNWDTINMIENNYMKLSTLI</sequence>
<feature type="domain" description="Exocyst complex component Sec3 coiled-coil" evidence="2">
    <location>
        <begin position="202"/>
        <end position="308"/>
    </location>
</feature>
<dbReference type="Proteomes" id="UP000092321">
    <property type="component" value="Unassembled WGS sequence"/>
</dbReference>
<feature type="non-terminal residue" evidence="3">
    <location>
        <position position="1"/>
    </location>
</feature>